<gene>
    <name evidence="9" type="ORF">CAK95_11465</name>
</gene>
<sequence length="537" mass="58187">MSGNMDTPEADFIVVGAGSAGCVVAARLSEDGHRVLLLEAGPADWRPMIHIPAGMVTLLRHPVVNWNYMSEPEPGIGHRALGWPRGKVLGGSSSINGMLYLRGHPADYDGWAQMGCTGWSSADVLPFFKKSERRIGGEDTYRGRDGVMAVEDYRTILPLTHRFVKAAQQAGVPFTPDHNGSQPEGVGYSQMSRNRRFRHSSARAFLQPSRRRSNLGVETNALARRILFDGRRAAGVEYDRGGSVVQARARREVIVCGGAVNSPQLLQLSGIGPAAHVRSIGVAVVHDLPGVGANLIDHLAALLAYRVRGEISVNQLRRGTLLMREIARWCLFGTGALTFGVSTASVFARMREGRISPDLQILFTPGSYDRSRFGELEHEPGMTAAVCAVNPESRGTIMAVSPDPKRAPEIRPNYFSAPEDMDVTLKGIRLARHIFAQPAIADAVVTETVPGFAAQDDAALTEFARMHTTTVFHPVGTCRMGIDPKAVVDPRLRVHGVDGLRVVDASIMPRITTGNTNAPTIMIGEKGAAMIREDARR</sequence>
<evidence type="ECO:0000256" key="3">
    <source>
        <dbReference type="ARBA" id="ARBA00022630"/>
    </source>
</evidence>
<dbReference type="AlphaFoldDB" id="A0A1W6ZQT2"/>
<dbReference type="SUPFAM" id="SSF51905">
    <property type="entry name" value="FAD/NAD(P)-binding domain"/>
    <property type="match status" value="1"/>
</dbReference>
<dbReference type="GO" id="GO:0050660">
    <property type="term" value="F:flavin adenine dinucleotide binding"/>
    <property type="evidence" value="ECO:0007669"/>
    <property type="project" value="InterPro"/>
</dbReference>
<accession>A0A1W6ZQT2</accession>
<evidence type="ECO:0000256" key="2">
    <source>
        <dbReference type="ARBA" id="ARBA00010790"/>
    </source>
</evidence>
<dbReference type="Pfam" id="PF00732">
    <property type="entry name" value="GMC_oxred_N"/>
    <property type="match status" value="1"/>
</dbReference>
<evidence type="ECO:0000256" key="5">
    <source>
        <dbReference type="PIRSR" id="PIRSR000137-2"/>
    </source>
</evidence>
<keyword evidence="3 6" id="KW-0285">Flavoprotein</keyword>
<dbReference type="PROSITE" id="PS00624">
    <property type="entry name" value="GMC_OXRED_2"/>
    <property type="match status" value="1"/>
</dbReference>
<evidence type="ECO:0000313" key="9">
    <source>
        <dbReference type="EMBL" id="ARP99635.1"/>
    </source>
</evidence>
<dbReference type="Gene3D" id="3.30.560.10">
    <property type="entry name" value="Glucose Oxidase, domain 3"/>
    <property type="match status" value="1"/>
</dbReference>
<evidence type="ECO:0000259" key="7">
    <source>
        <dbReference type="PROSITE" id="PS00623"/>
    </source>
</evidence>
<dbReference type="STRING" id="1235591.CAK95_11465"/>
<dbReference type="Pfam" id="PF05199">
    <property type="entry name" value="GMC_oxred_C"/>
    <property type="match status" value="1"/>
</dbReference>
<feature type="binding site" evidence="5">
    <location>
        <position position="88"/>
    </location>
    <ligand>
        <name>FAD</name>
        <dbReference type="ChEBI" id="CHEBI:57692"/>
    </ligand>
</feature>
<dbReference type="Proteomes" id="UP000194137">
    <property type="component" value="Chromosome"/>
</dbReference>
<dbReference type="KEGG" id="psin:CAK95_11465"/>
<proteinExistence type="inferred from homology"/>
<dbReference type="PANTHER" id="PTHR11552">
    <property type="entry name" value="GLUCOSE-METHANOL-CHOLINE GMC OXIDOREDUCTASE"/>
    <property type="match status" value="1"/>
</dbReference>
<keyword evidence="10" id="KW-1185">Reference proteome</keyword>
<feature type="domain" description="Glucose-methanol-choline oxidoreductase N-terminal" evidence="8">
    <location>
        <begin position="258"/>
        <end position="272"/>
    </location>
</feature>
<evidence type="ECO:0000256" key="1">
    <source>
        <dbReference type="ARBA" id="ARBA00001974"/>
    </source>
</evidence>
<dbReference type="PIRSF" id="PIRSF000137">
    <property type="entry name" value="Alcohol_oxidase"/>
    <property type="match status" value="1"/>
</dbReference>
<protein>
    <recommendedName>
        <fullName evidence="7 8">Glucose-methanol-choline oxidoreductase N-terminal domain-containing protein</fullName>
    </recommendedName>
</protein>
<dbReference type="SUPFAM" id="SSF54373">
    <property type="entry name" value="FAD-linked reductases, C-terminal domain"/>
    <property type="match status" value="1"/>
</dbReference>
<dbReference type="InterPro" id="IPR000172">
    <property type="entry name" value="GMC_OxRdtase_N"/>
</dbReference>
<dbReference type="PROSITE" id="PS00623">
    <property type="entry name" value="GMC_OXRED_1"/>
    <property type="match status" value="1"/>
</dbReference>
<evidence type="ECO:0000256" key="6">
    <source>
        <dbReference type="RuleBase" id="RU003968"/>
    </source>
</evidence>
<dbReference type="EMBL" id="CP021112">
    <property type="protein sequence ID" value="ARP99635.1"/>
    <property type="molecule type" value="Genomic_DNA"/>
</dbReference>
<name>A0A1W6ZQT2_9HYPH</name>
<feature type="domain" description="Glucose-methanol-choline oxidoreductase N-terminal" evidence="7">
    <location>
        <begin position="86"/>
        <end position="109"/>
    </location>
</feature>
<evidence type="ECO:0000313" key="10">
    <source>
        <dbReference type="Proteomes" id="UP000194137"/>
    </source>
</evidence>
<dbReference type="InterPro" id="IPR012132">
    <property type="entry name" value="GMC_OxRdtase"/>
</dbReference>
<dbReference type="PANTHER" id="PTHR11552:SF147">
    <property type="entry name" value="CHOLINE DEHYDROGENASE, MITOCHONDRIAL"/>
    <property type="match status" value="1"/>
</dbReference>
<dbReference type="Gene3D" id="3.50.50.60">
    <property type="entry name" value="FAD/NAD(P)-binding domain"/>
    <property type="match status" value="1"/>
</dbReference>
<comment type="similarity">
    <text evidence="2 6">Belongs to the GMC oxidoreductase family.</text>
</comment>
<evidence type="ECO:0000259" key="8">
    <source>
        <dbReference type="PROSITE" id="PS00624"/>
    </source>
</evidence>
<dbReference type="InterPro" id="IPR007867">
    <property type="entry name" value="GMC_OxRtase_C"/>
</dbReference>
<dbReference type="InterPro" id="IPR036188">
    <property type="entry name" value="FAD/NAD-bd_sf"/>
</dbReference>
<dbReference type="GO" id="GO:0016614">
    <property type="term" value="F:oxidoreductase activity, acting on CH-OH group of donors"/>
    <property type="evidence" value="ECO:0007669"/>
    <property type="project" value="InterPro"/>
</dbReference>
<comment type="cofactor">
    <cofactor evidence="1 5">
        <name>FAD</name>
        <dbReference type="ChEBI" id="CHEBI:57692"/>
    </cofactor>
</comment>
<organism evidence="9 10">
    <name type="scientific">Pseudorhodoplanes sinuspersici</name>
    <dbReference type="NCBI Taxonomy" id="1235591"/>
    <lineage>
        <taxon>Bacteria</taxon>
        <taxon>Pseudomonadati</taxon>
        <taxon>Pseudomonadota</taxon>
        <taxon>Alphaproteobacteria</taxon>
        <taxon>Hyphomicrobiales</taxon>
        <taxon>Pseudorhodoplanes</taxon>
    </lineage>
</organism>
<evidence type="ECO:0000256" key="4">
    <source>
        <dbReference type="ARBA" id="ARBA00022827"/>
    </source>
</evidence>
<reference evidence="9 10" key="1">
    <citation type="submission" date="2017-05" db="EMBL/GenBank/DDBJ databases">
        <title>Full genome sequence of Pseudorhodoplanes sinuspersici.</title>
        <authorList>
            <person name="Dastgheib S.M.M."/>
            <person name="Shavandi M."/>
            <person name="Tirandaz H."/>
        </authorList>
    </citation>
    <scope>NUCLEOTIDE SEQUENCE [LARGE SCALE GENOMIC DNA]</scope>
    <source>
        <strain evidence="9 10">RIPI110</strain>
    </source>
</reference>
<keyword evidence="4 5" id="KW-0274">FAD</keyword>